<keyword evidence="3" id="KW-0804">Transcription</keyword>
<dbReference type="PANTHER" id="PTHR10129:SF48">
    <property type="entry name" value="MAF-S, ISOFORM B"/>
    <property type="match status" value="1"/>
</dbReference>
<comment type="caution">
    <text evidence="7">The sequence shown here is derived from an EMBL/GenBank/DDBJ whole genome shotgun (WGS) entry which is preliminary data.</text>
</comment>
<dbReference type="PROSITE" id="PS50217">
    <property type="entry name" value="BZIP"/>
    <property type="match status" value="1"/>
</dbReference>
<dbReference type="GO" id="GO:0000978">
    <property type="term" value="F:RNA polymerase II cis-regulatory region sequence-specific DNA binding"/>
    <property type="evidence" value="ECO:0007669"/>
    <property type="project" value="TreeGrafter"/>
</dbReference>
<dbReference type="InterPro" id="IPR008917">
    <property type="entry name" value="TF_DNA-bd_sf"/>
</dbReference>
<evidence type="ECO:0000256" key="4">
    <source>
        <dbReference type="SAM" id="Coils"/>
    </source>
</evidence>
<evidence type="ECO:0000256" key="2">
    <source>
        <dbReference type="ARBA" id="ARBA00023125"/>
    </source>
</evidence>
<dbReference type="Pfam" id="PF03131">
    <property type="entry name" value="bZIP_Maf"/>
    <property type="match status" value="1"/>
</dbReference>
<evidence type="ECO:0000256" key="5">
    <source>
        <dbReference type="SAM" id="MobiDB-lite"/>
    </source>
</evidence>
<feature type="region of interest" description="Disordered" evidence="5">
    <location>
        <begin position="55"/>
        <end position="108"/>
    </location>
</feature>
<reference evidence="7 8" key="1">
    <citation type="submission" date="2017-06" db="EMBL/GenBank/DDBJ databases">
        <title>A platform for efficient transgenesis in Macrostomum lignano, a flatworm model organism for stem cell research.</title>
        <authorList>
            <person name="Berezikov E."/>
        </authorList>
    </citation>
    <scope>NUCLEOTIDE SEQUENCE [LARGE SCALE GENOMIC DNA]</scope>
    <source>
        <strain evidence="7">DV1</strain>
        <tissue evidence="7">Whole organism</tissue>
    </source>
</reference>
<evidence type="ECO:0000259" key="6">
    <source>
        <dbReference type="PROSITE" id="PS50217"/>
    </source>
</evidence>
<keyword evidence="4" id="KW-0175">Coiled coil</keyword>
<gene>
    <name evidence="7" type="ORF">BOX15_Mlig017656g3</name>
</gene>
<feature type="non-terminal residue" evidence="7">
    <location>
        <position position="1"/>
    </location>
</feature>
<dbReference type="InterPro" id="IPR004827">
    <property type="entry name" value="bZIP"/>
</dbReference>
<feature type="region of interest" description="Disordered" evidence="5">
    <location>
        <begin position="121"/>
        <end position="160"/>
    </location>
</feature>
<evidence type="ECO:0000256" key="1">
    <source>
        <dbReference type="ARBA" id="ARBA00023015"/>
    </source>
</evidence>
<dbReference type="InterPro" id="IPR004826">
    <property type="entry name" value="bZIP_Maf"/>
</dbReference>
<evidence type="ECO:0000256" key="3">
    <source>
        <dbReference type="ARBA" id="ARBA00023163"/>
    </source>
</evidence>
<keyword evidence="1" id="KW-0805">Transcription regulation</keyword>
<feature type="compositionally biased region" description="Pro residues" evidence="5">
    <location>
        <begin position="129"/>
        <end position="160"/>
    </location>
</feature>
<evidence type="ECO:0000313" key="8">
    <source>
        <dbReference type="Proteomes" id="UP000215902"/>
    </source>
</evidence>
<name>A0A267EB40_9PLAT</name>
<organism evidence="7 8">
    <name type="scientific">Macrostomum lignano</name>
    <dbReference type="NCBI Taxonomy" id="282301"/>
    <lineage>
        <taxon>Eukaryota</taxon>
        <taxon>Metazoa</taxon>
        <taxon>Spiralia</taxon>
        <taxon>Lophotrochozoa</taxon>
        <taxon>Platyhelminthes</taxon>
        <taxon>Rhabditophora</taxon>
        <taxon>Macrostomorpha</taxon>
        <taxon>Macrostomida</taxon>
        <taxon>Macrostomidae</taxon>
        <taxon>Macrostomum</taxon>
    </lineage>
</organism>
<feature type="compositionally biased region" description="Polar residues" evidence="5">
    <location>
        <begin position="55"/>
        <end position="74"/>
    </location>
</feature>
<feature type="compositionally biased region" description="Low complexity" evidence="5">
    <location>
        <begin position="85"/>
        <end position="96"/>
    </location>
</feature>
<dbReference type="PANTHER" id="PTHR10129">
    <property type="entry name" value="TRANSCRIPTION FACTOR MAF"/>
    <property type="match status" value="1"/>
</dbReference>
<feature type="domain" description="BZIP" evidence="6">
    <location>
        <begin position="188"/>
        <end position="251"/>
    </location>
</feature>
<sequence length="264" mass="29440">RGFTHSLHRAEGAPAIKFSQIQAMSFFNLQNMPDLVEPDDGTLLCDLLSDFTSPTVSPGNNAGSSVSSPASATAFTYPPAPPLQPQQQQPQQQQQDWPPPLDPELWTAAVKPGNFDDRYDFDCSFFEKSPPPPPPPPTLQQALLPPPPSATPPAAAPAPAPTDLELVSLSIRELNARLRSLPRATVQRLKRRRRTLKNRRYAQTCRQRRHSAQTELANESAGLVSRLDSLRQQLESVTRERDKYRRCLEELLSDEKRKCKGWSG</sequence>
<dbReference type="OrthoDB" id="5974330at2759"/>
<dbReference type="GO" id="GO:0005634">
    <property type="term" value="C:nucleus"/>
    <property type="evidence" value="ECO:0007669"/>
    <property type="project" value="TreeGrafter"/>
</dbReference>
<dbReference type="Proteomes" id="UP000215902">
    <property type="component" value="Unassembled WGS sequence"/>
</dbReference>
<dbReference type="EMBL" id="NIVC01002352">
    <property type="protein sequence ID" value="PAA58626.1"/>
    <property type="molecule type" value="Genomic_DNA"/>
</dbReference>
<protein>
    <recommendedName>
        <fullName evidence="6">BZIP domain-containing protein</fullName>
    </recommendedName>
</protein>
<dbReference type="Gene3D" id="1.20.5.170">
    <property type="match status" value="1"/>
</dbReference>
<dbReference type="GO" id="GO:0000981">
    <property type="term" value="F:DNA-binding transcription factor activity, RNA polymerase II-specific"/>
    <property type="evidence" value="ECO:0007669"/>
    <property type="project" value="TreeGrafter"/>
</dbReference>
<dbReference type="STRING" id="282301.A0A267EB40"/>
<evidence type="ECO:0000313" key="7">
    <source>
        <dbReference type="EMBL" id="PAA58626.1"/>
    </source>
</evidence>
<dbReference type="InterPro" id="IPR024874">
    <property type="entry name" value="Transcription_factor_Maf_fam"/>
</dbReference>
<dbReference type="AlphaFoldDB" id="A0A267EB40"/>
<keyword evidence="8" id="KW-1185">Reference proteome</keyword>
<dbReference type="SUPFAM" id="SSF47454">
    <property type="entry name" value="A DNA-binding domain in eukaryotic transcription factors"/>
    <property type="match status" value="1"/>
</dbReference>
<accession>A0A267EB40</accession>
<feature type="coiled-coil region" evidence="4">
    <location>
        <begin position="220"/>
        <end position="254"/>
    </location>
</feature>
<keyword evidence="2" id="KW-0238">DNA-binding</keyword>
<dbReference type="SMART" id="SM00338">
    <property type="entry name" value="BRLZ"/>
    <property type="match status" value="1"/>
</dbReference>
<proteinExistence type="predicted"/>